<dbReference type="RefSeq" id="XP_024875502.1">
    <property type="nucleotide sequence ID" value="XM_025019734.1"/>
</dbReference>
<dbReference type="AlphaFoldDB" id="A0A6J1Q020"/>
<organism evidence="1 2">
    <name type="scientific">Temnothorax curvispinosus</name>
    <dbReference type="NCBI Taxonomy" id="300111"/>
    <lineage>
        <taxon>Eukaryota</taxon>
        <taxon>Metazoa</taxon>
        <taxon>Ecdysozoa</taxon>
        <taxon>Arthropoda</taxon>
        <taxon>Hexapoda</taxon>
        <taxon>Insecta</taxon>
        <taxon>Pterygota</taxon>
        <taxon>Neoptera</taxon>
        <taxon>Endopterygota</taxon>
        <taxon>Hymenoptera</taxon>
        <taxon>Apocrita</taxon>
        <taxon>Aculeata</taxon>
        <taxon>Formicoidea</taxon>
        <taxon>Formicidae</taxon>
        <taxon>Myrmicinae</taxon>
        <taxon>Temnothorax</taxon>
    </lineage>
</organism>
<proteinExistence type="predicted"/>
<dbReference type="GeneID" id="112456921"/>
<dbReference type="Proteomes" id="UP000504618">
    <property type="component" value="Unplaced"/>
</dbReference>
<accession>A0A6J1Q020</accession>
<evidence type="ECO:0000313" key="2">
    <source>
        <dbReference type="RefSeq" id="XP_024875502.1"/>
    </source>
</evidence>
<dbReference type="OrthoDB" id="7936313at2759"/>
<keyword evidence="1" id="KW-1185">Reference proteome</keyword>
<name>A0A6J1Q020_9HYME</name>
<sequence length="225" mass="26329">MWKNGKTTPTHFGGISQEKTDAEELPLKRLSFDFSIYLQLAICASLQLLAVHVTDLNEYLDEKLRQSLIEFIKIYIQKTSPVQEKSYRVQWDRSWRVPITGDYQPFTMNMLDEVFIIDGNRVMAPSLNATPWNETYDGFREIYRIREESVVKFVRSIVWKNTSYLLVCYEPSLCDFYTAKPSHPLRFRHTIGYRGIPVDAKFFTQDDRLHLIIANNADKFSIPSV</sequence>
<reference evidence="2" key="1">
    <citation type="submission" date="2025-08" db="UniProtKB">
        <authorList>
            <consortium name="RefSeq"/>
        </authorList>
    </citation>
    <scope>IDENTIFICATION</scope>
    <source>
        <tissue evidence="2">Whole body</tissue>
    </source>
</reference>
<gene>
    <name evidence="2" type="primary">LOC112456921</name>
</gene>
<evidence type="ECO:0000313" key="1">
    <source>
        <dbReference type="Proteomes" id="UP000504618"/>
    </source>
</evidence>
<protein>
    <submittedName>
        <fullName evidence="2">Uncharacterized protein LOC112456921</fullName>
    </submittedName>
</protein>